<evidence type="ECO:0000313" key="13">
    <source>
        <dbReference type="Proteomes" id="UP000650994"/>
    </source>
</evidence>
<name>A0A1M7C9J5_9FLAO</name>
<accession>A0A1M7C9J5</accession>
<dbReference type="Proteomes" id="UP000650994">
    <property type="component" value="Unassembled WGS sequence"/>
</dbReference>
<reference evidence="11" key="2">
    <citation type="submission" date="2016-11" db="EMBL/GenBank/DDBJ databases">
        <authorList>
            <person name="Jaros S."/>
            <person name="Januszkiewicz K."/>
            <person name="Wedrychowicz H."/>
        </authorList>
    </citation>
    <scope>NUCLEOTIDE SEQUENCE [LARGE SCALE GENOMIC DNA]</scope>
    <source>
        <strain evidence="11">DSM 27989</strain>
    </source>
</reference>
<keyword evidence="2 7" id="KW-0813">Transport</keyword>
<dbReference type="Gene3D" id="2.40.170.20">
    <property type="entry name" value="TonB-dependent receptor, beta-barrel domain"/>
    <property type="match status" value="1"/>
</dbReference>
<dbReference type="EMBL" id="BMFL01000017">
    <property type="protein sequence ID" value="GGF06677.1"/>
    <property type="molecule type" value="Genomic_DNA"/>
</dbReference>
<comment type="subcellular location">
    <subcellularLocation>
        <location evidence="1 7">Cell outer membrane</location>
        <topology evidence="1 7">Multi-pass membrane protein</topology>
    </subcellularLocation>
</comment>
<evidence type="ECO:0000256" key="3">
    <source>
        <dbReference type="ARBA" id="ARBA00022452"/>
    </source>
</evidence>
<keyword evidence="4 7" id="KW-0812">Transmembrane</keyword>
<organism evidence="11 12">
    <name type="scientific">Chishuiella changwenlii</name>
    <dbReference type="NCBI Taxonomy" id="1434701"/>
    <lineage>
        <taxon>Bacteria</taxon>
        <taxon>Pseudomonadati</taxon>
        <taxon>Bacteroidota</taxon>
        <taxon>Flavobacteriia</taxon>
        <taxon>Flavobacteriales</taxon>
        <taxon>Weeksellaceae</taxon>
        <taxon>Chishuiella</taxon>
    </lineage>
</organism>
<reference evidence="10" key="5">
    <citation type="submission" date="2024-05" db="EMBL/GenBank/DDBJ databases">
        <authorList>
            <person name="Sun Q."/>
            <person name="Zhou Y."/>
        </authorList>
    </citation>
    <scope>NUCLEOTIDE SEQUENCE</scope>
    <source>
        <strain evidence="10">CGMCC 1.12707</strain>
    </source>
</reference>
<comment type="similarity">
    <text evidence="7">Belongs to the TonB-dependent receptor family.</text>
</comment>
<evidence type="ECO:0000256" key="1">
    <source>
        <dbReference type="ARBA" id="ARBA00004571"/>
    </source>
</evidence>
<evidence type="ECO:0000256" key="4">
    <source>
        <dbReference type="ARBA" id="ARBA00022692"/>
    </source>
</evidence>
<dbReference type="InterPro" id="IPR037066">
    <property type="entry name" value="Plug_dom_sf"/>
</dbReference>
<evidence type="ECO:0000313" key="12">
    <source>
        <dbReference type="Proteomes" id="UP000184120"/>
    </source>
</evidence>
<dbReference type="Proteomes" id="UP000184120">
    <property type="component" value="Unassembled WGS sequence"/>
</dbReference>
<evidence type="ECO:0000313" key="10">
    <source>
        <dbReference type="EMBL" id="GGF06677.1"/>
    </source>
</evidence>
<dbReference type="InterPro" id="IPR039426">
    <property type="entry name" value="TonB-dep_rcpt-like"/>
</dbReference>
<evidence type="ECO:0000259" key="9">
    <source>
        <dbReference type="Pfam" id="PF07715"/>
    </source>
</evidence>
<dbReference type="Pfam" id="PF07715">
    <property type="entry name" value="Plug"/>
    <property type="match status" value="1"/>
</dbReference>
<dbReference type="SUPFAM" id="SSF56935">
    <property type="entry name" value="Porins"/>
    <property type="match status" value="1"/>
</dbReference>
<dbReference type="InterPro" id="IPR036942">
    <property type="entry name" value="Beta-barrel_TonB_sf"/>
</dbReference>
<dbReference type="STRING" id="1434701.SAMN05443634_1132"/>
<reference evidence="13" key="4">
    <citation type="journal article" date="2019" name="Int. J. Syst. Evol. Microbiol.">
        <title>The Global Catalogue of Microorganisms (GCM) 10K type strain sequencing project: providing services to taxonomists for standard genome sequencing and annotation.</title>
        <authorList>
            <consortium name="The Broad Institute Genomics Platform"/>
            <consortium name="The Broad Institute Genome Sequencing Center for Infectious Disease"/>
            <person name="Wu L."/>
            <person name="Ma J."/>
        </authorList>
    </citation>
    <scope>NUCLEOTIDE SEQUENCE [LARGE SCALE GENOMIC DNA]</scope>
    <source>
        <strain evidence="13">CGMCC 1.12707</strain>
    </source>
</reference>
<evidence type="ECO:0000313" key="11">
    <source>
        <dbReference type="EMBL" id="SHL63915.1"/>
    </source>
</evidence>
<feature type="signal peptide" evidence="8">
    <location>
        <begin position="1"/>
        <end position="22"/>
    </location>
</feature>
<dbReference type="PROSITE" id="PS52016">
    <property type="entry name" value="TONB_DEPENDENT_REC_3"/>
    <property type="match status" value="1"/>
</dbReference>
<evidence type="ECO:0000256" key="2">
    <source>
        <dbReference type="ARBA" id="ARBA00022448"/>
    </source>
</evidence>
<dbReference type="NCBIfam" id="TIGR04057">
    <property type="entry name" value="SusC_RagA_signa"/>
    <property type="match status" value="1"/>
</dbReference>
<dbReference type="EMBL" id="FRBH01000013">
    <property type="protein sequence ID" value="SHL63915.1"/>
    <property type="molecule type" value="Genomic_DNA"/>
</dbReference>
<keyword evidence="3 7" id="KW-1134">Transmembrane beta strand</keyword>
<evidence type="ECO:0000256" key="5">
    <source>
        <dbReference type="ARBA" id="ARBA00023136"/>
    </source>
</evidence>
<keyword evidence="8" id="KW-0732">Signal</keyword>
<dbReference type="Gene3D" id="2.170.130.10">
    <property type="entry name" value="TonB-dependent receptor, plug domain"/>
    <property type="match status" value="1"/>
</dbReference>
<evidence type="ECO:0000256" key="7">
    <source>
        <dbReference type="PROSITE-ProRule" id="PRU01360"/>
    </source>
</evidence>
<dbReference type="InterPro" id="IPR023997">
    <property type="entry name" value="TonB-dep_OMP_SusC/RagA_CS"/>
</dbReference>
<proteinExistence type="inferred from homology"/>
<evidence type="ECO:0000256" key="6">
    <source>
        <dbReference type="ARBA" id="ARBA00023237"/>
    </source>
</evidence>
<reference evidence="12" key="3">
    <citation type="submission" date="2016-11" db="EMBL/GenBank/DDBJ databases">
        <authorList>
            <person name="Varghese N."/>
            <person name="Submissions S."/>
        </authorList>
    </citation>
    <scope>NUCLEOTIDE SEQUENCE [LARGE SCALE GENOMIC DNA]</scope>
    <source>
        <strain evidence="12">DSM 27989</strain>
    </source>
</reference>
<feature type="chain" id="PRO_5013200993" evidence="8">
    <location>
        <begin position="23"/>
        <end position="1049"/>
    </location>
</feature>
<keyword evidence="13" id="KW-1185">Reference proteome</keyword>
<feature type="domain" description="TonB-dependent receptor plug" evidence="9">
    <location>
        <begin position="58"/>
        <end position="156"/>
    </location>
</feature>
<dbReference type="GO" id="GO:0009279">
    <property type="term" value="C:cell outer membrane"/>
    <property type="evidence" value="ECO:0007669"/>
    <property type="project" value="UniProtKB-SubCell"/>
</dbReference>
<keyword evidence="6 7" id="KW-0998">Cell outer membrane</keyword>
<reference evidence="10" key="1">
    <citation type="journal article" date="2014" name="Int. J. Syst. Evol. Microbiol.">
        <title>Complete genome of a new Firmicutes species belonging to the dominant human colonic microbiota ('Ruminococcus bicirculans') reveals two chromosomes and a selective capacity to utilize plant glucans.</title>
        <authorList>
            <consortium name="NISC Comparative Sequencing Program"/>
            <person name="Wegmann U."/>
            <person name="Louis P."/>
            <person name="Goesmann A."/>
            <person name="Henrissat B."/>
            <person name="Duncan S.H."/>
            <person name="Flint H.J."/>
        </authorList>
    </citation>
    <scope>NUCLEOTIDE SEQUENCE</scope>
    <source>
        <strain evidence="10">CGMCC 1.12707</strain>
    </source>
</reference>
<dbReference type="InterPro" id="IPR012910">
    <property type="entry name" value="Plug_dom"/>
</dbReference>
<gene>
    <name evidence="10" type="ORF">GCM10010984_24940</name>
    <name evidence="11" type="ORF">SAMN05443634_1132</name>
</gene>
<dbReference type="RefSeq" id="WP_072933871.1">
    <property type="nucleotide sequence ID" value="NZ_BMFL01000017.1"/>
</dbReference>
<sequence length="1049" mass="117214">MKKNVFKIALLTFLSFSLQSYSQETTKKDSTSTENFEEVFAIPEVVVTALGIKKEVKKLGYGVTEIKGDDVSKVRASNPLEALSGKVAGLNIGASTEMLGKPEIVLRGSKDLLYVIDGVPISSDTWNLNPNDIESYSILKGPNAAALYGSRGINGAIVITTKKGTKDKKGWSVEYSNTTMYDFGFTAIPETQTEYGMGTGYRYSYGDVLYDTGQRLPTWGPRFEGQLIKQYDSPWDPVNNFREATPWTARGKRNFENFTRVGVVSTNNISISASGKDYNLRASYNHLFQQGMFPNTKLNADNFNINVNYNLSDRLTVDGSLNFNLQYTPNIPDVNYGPNSYMYMFKVYGSAHYDVNDLRDIYKGPQGVQDLMQYSPEYGRLNSAWFMADKWLRGHQKTDVYGYLRANYKVSDRLSVSLRSQVSTWNQTRTESVPASTNLNDYVPWYTFGWYGDYREDKRELLENNTDLIANYNQKIGGFDISTLGGVNMRLFQYNSSWATTKGLAIPNLYTLSNTKAPGLNYSWGSEMKVYSAFYSVDFGYKKYFNINTTGRVDNLSTLRKGNNTFFYSSASLSTVLTDYIKFGKGISYLKLRASFANVKGALTSPTIGSAYEATTGLSTGAGSRIGGRGLLGYGAEIRTSYDGPTYSNQNSYTSNTYYGGLPSLDFSQTSANRDLQPFQRISYETGFDAKFLRNRIGLDFTYFRTINGPQIFEIENAPSVGQTKHNINGLTTLNQGFEISLNAHIIKHTGNGFNWRVNANWSTYKETLKDIAPGYDEIWLNGNNYRRGDRLDAYYGKKFVRDGSGNIVHNAAGLIYQAPSGNEQNGFLGNLNPDFSIGITNNFSYKNFELNFQWDARVGGKIYDFMYSQTMNGGTGIETTTGEFGDARRREWESMKANGTITPSYVGNGVVIVSGTPRFQNGQITNLDELTFAQNTTPVALQSYITGNNGLYGNEEYFMIDRTYVKLREASLTYNLPAKFLEKSGLQAVSFSLVGRNLLYFAQRRDMDLDTFPSGFNATDRTAGGTKGNVGLQSSSTRNIGFSLNLKF</sequence>
<dbReference type="AlphaFoldDB" id="A0A1M7C9J5"/>
<keyword evidence="5 7" id="KW-0472">Membrane</keyword>
<protein>
    <submittedName>
        <fullName evidence="10">SusC/RagA family TonB-linked outer membrane protein</fullName>
    </submittedName>
    <submittedName>
        <fullName evidence="11">TonB-linked outer membrane protein, SusC/RagA family</fullName>
    </submittedName>
</protein>
<evidence type="ECO:0000256" key="8">
    <source>
        <dbReference type="SAM" id="SignalP"/>
    </source>
</evidence>